<dbReference type="CDD" id="cd13700">
    <property type="entry name" value="PBP2_Arg_STM4351"/>
    <property type="match status" value="1"/>
</dbReference>
<accession>A0A249E0Y5</accession>
<dbReference type="GO" id="GO:0016020">
    <property type="term" value="C:membrane"/>
    <property type="evidence" value="ECO:0007669"/>
    <property type="project" value="InterPro"/>
</dbReference>
<sequence>MKKLVLSVFFALVSLAISLSVFAEKKILRFATEASYPPFEFMSAHNEIEGFDIDLAKALCQKMQIECVFVNQAFDSLIPSLKSRRIDAVIAGLDITPERSKQVAFTIPYCKNSALFIIQTGKFAGIDDLQGKRVGMQNGSTHQKFLMDEHPEMIPISYSTYQNAILDLKNGRLDAVFGDTAAVNQWLIKNPTLGALGNKITDSNYFGVGLGIAVKQADDSLLNKLNEAIKQIKQDGSYDHIYKKWFPKS</sequence>
<dbReference type="AlphaFoldDB" id="A0A249E0Y5"/>
<dbReference type="PANTHER" id="PTHR35936:SF20">
    <property type="entry name" value="ABC TRANSPORTER ARGININE-BINDING PROTEIN 2-RELATED"/>
    <property type="match status" value="1"/>
</dbReference>
<comment type="similarity">
    <text evidence="2 6">Belongs to the bacterial solute-binding protein 3 family.</text>
</comment>
<dbReference type="InterPro" id="IPR018313">
    <property type="entry name" value="SBP_3_CS"/>
</dbReference>
<evidence type="ECO:0000313" key="7">
    <source>
        <dbReference type="EMBL" id="ASX26672.1"/>
    </source>
</evidence>
<dbReference type="GO" id="GO:0030288">
    <property type="term" value="C:outer membrane-bounded periplasmic space"/>
    <property type="evidence" value="ECO:0007669"/>
    <property type="project" value="InterPro"/>
</dbReference>
<dbReference type="PROSITE" id="PS01039">
    <property type="entry name" value="SBP_BACTERIAL_3"/>
    <property type="match status" value="1"/>
</dbReference>
<dbReference type="InterPro" id="IPR001320">
    <property type="entry name" value="Iontro_rcpt_C"/>
</dbReference>
<evidence type="ECO:0000256" key="6">
    <source>
        <dbReference type="RuleBase" id="RU003744"/>
    </source>
</evidence>
<dbReference type="Pfam" id="PF00497">
    <property type="entry name" value="SBP_bac_3"/>
    <property type="match status" value="1"/>
</dbReference>
<dbReference type="InterPro" id="IPR001638">
    <property type="entry name" value="Solute-binding_3/MltF_N"/>
</dbReference>
<evidence type="ECO:0000256" key="2">
    <source>
        <dbReference type="ARBA" id="ARBA00010333"/>
    </source>
</evidence>
<keyword evidence="4" id="KW-0732">Signal</keyword>
<reference evidence="7 8" key="2">
    <citation type="submission" date="2017-09" db="EMBL/GenBank/DDBJ databases">
        <title>The genome of whitefly Bemisia tabaci, a global crop pest, provides novel insights into virus transmission, host adaptation and insecticide resistance.</title>
        <authorList>
            <person name="Kaur N."/>
            <person name="Kliot A."/>
            <person name="Pinheiro P.V."/>
            <person name="Luan J."/>
            <person name="Zheng Y."/>
            <person name="Liu W."/>
            <person name="Sun H."/>
            <person name="Yang X."/>
            <person name="Xu Y."/>
            <person name="Luo Y."/>
            <person name="Kruse A."/>
            <person name="Fisher T.W."/>
            <person name="Nelson D.R."/>
            <person name="Elimelech M."/>
            <person name="MacCoss M."/>
            <person name="Johnson R."/>
            <person name="Cohen E."/>
            <person name="Hunter W.B."/>
            <person name="Brown J.K."/>
            <person name="Jander G."/>
            <person name="Cilia M."/>
            <person name="Douglas A.E."/>
            <person name="Ghanim M."/>
            <person name="Simmons A.M."/>
            <person name="Wintermantel W.M."/>
            <person name="Ling K.-S."/>
            <person name="Fei Z."/>
        </authorList>
    </citation>
    <scope>NUCLEOTIDE SEQUENCE [LARGE SCALE GENOMIC DNA]</scope>
    <source>
        <strain evidence="7 8">MEAM1</strain>
    </source>
</reference>
<dbReference type="EMBL" id="CP016303">
    <property type="protein sequence ID" value="ASX26672.1"/>
    <property type="molecule type" value="Genomic_DNA"/>
</dbReference>
<organism evidence="7 8">
    <name type="scientific">Candidatus Hamiltonella defensa</name>
    <name type="common">Bemisia tabaci</name>
    <dbReference type="NCBI Taxonomy" id="672795"/>
    <lineage>
        <taxon>Bacteria</taxon>
        <taxon>Pseudomonadati</taxon>
        <taxon>Pseudomonadota</taxon>
        <taxon>Gammaproteobacteria</taxon>
        <taxon>Enterobacterales</taxon>
        <taxon>Enterobacteriaceae</taxon>
        <taxon>aphid secondary symbionts</taxon>
        <taxon>Candidatus Williamhamiltonella</taxon>
    </lineage>
</organism>
<dbReference type="SUPFAM" id="SSF53850">
    <property type="entry name" value="Periplasmic binding protein-like II"/>
    <property type="match status" value="1"/>
</dbReference>
<dbReference type="InterPro" id="IPR005768">
    <property type="entry name" value="Lys_Arg_Orn-bd"/>
</dbReference>
<dbReference type="SMART" id="SM00062">
    <property type="entry name" value="PBPb"/>
    <property type="match status" value="1"/>
</dbReference>
<keyword evidence="3" id="KW-0813">Transport</keyword>
<reference evidence="8" key="1">
    <citation type="submission" date="2016-06" db="EMBL/GenBank/DDBJ databases">
        <authorList>
            <person name="Chen W."/>
            <person name="Hasegawa D.K."/>
        </authorList>
    </citation>
    <scope>NUCLEOTIDE SEQUENCE [LARGE SCALE GENOMIC DNA]</scope>
    <source>
        <strain evidence="8">MEAM1</strain>
    </source>
</reference>
<dbReference type="Gene3D" id="3.40.190.10">
    <property type="entry name" value="Periplasmic binding protein-like II"/>
    <property type="match status" value="2"/>
</dbReference>
<evidence type="ECO:0000313" key="8">
    <source>
        <dbReference type="Proteomes" id="UP000216438"/>
    </source>
</evidence>
<keyword evidence="5" id="KW-0574">Periplasm</keyword>
<evidence type="ECO:0000256" key="4">
    <source>
        <dbReference type="ARBA" id="ARBA00022729"/>
    </source>
</evidence>
<comment type="subcellular location">
    <subcellularLocation>
        <location evidence="1">Periplasm</location>
    </subcellularLocation>
</comment>
<proteinExistence type="inferred from homology"/>
<dbReference type="SMART" id="SM00079">
    <property type="entry name" value="PBPe"/>
    <property type="match status" value="1"/>
</dbReference>
<dbReference type="Proteomes" id="UP000216438">
    <property type="component" value="Chromosome"/>
</dbReference>
<protein>
    <submittedName>
        <fullName evidence="7">Arginine ABC transporter substrate-binding protein</fullName>
    </submittedName>
</protein>
<dbReference type="OrthoDB" id="9768183at2"/>
<name>A0A249E0Y5_9ENTR</name>
<dbReference type="GO" id="GO:0015276">
    <property type="term" value="F:ligand-gated monoatomic ion channel activity"/>
    <property type="evidence" value="ECO:0007669"/>
    <property type="project" value="InterPro"/>
</dbReference>
<dbReference type="RefSeq" id="WP_015874131.1">
    <property type="nucleotide sequence ID" value="NZ_CP016303.1"/>
</dbReference>
<dbReference type="NCBIfam" id="TIGR01096">
    <property type="entry name" value="3A0103s03R"/>
    <property type="match status" value="1"/>
</dbReference>
<evidence type="ECO:0000256" key="1">
    <source>
        <dbReference type="ARBA" id="ARBA00004418"/>
    </source>
</evidence>
<evidence type="ECO:0000256" key="3">
    <source>
        <dbReference type="ARBA" id="ARBA00022448"/>
    </source>
</evidence>
<evidence type="ECO:0000256" key="5">
    <source>
        <dbReference type="ARBA" id="ARBA00022764"/>
    </source>
</evidence>
<gene>
    <name evidence="7" type="ORF">BA171_06445</name>
</gene>
<dbReference type="GeneID" id="66261362"/>
<dbReference type="PANTHER" id="PTHR35936">
    <property type="entry name" value="MEMBRANE-BOUND LYTIC MUREIN TRANSGLYCOSYLASE F"/>
    <property type="match status" value="1"/>
</dbReference>